<sequence length="239" mass="26786">MVFREWDPGRKRVGIAHEIPNLHQDYGISKQGKVHDDLIRGDQSGLIGLQGNMKKTEIDRGSKILRSTIYTDTCDLGSSSGDGLDNKGRSIMKKLVQGFVLPHKRTSAEDAKAGIRAHPNHDTFMDQSDKEVKLRWQVVVFGFIIGTTTDSALGLIKPTVQDGMEGNHTDMLESGFVAVLSCLLTRRMMYATGGGPKHIWFSIWFGLVVLDYGHRWDKSASQQTVQMVDAFDPYFVEWE</sequence>
<keyword evidence="2" id="KW-1185">Reference proteome</keyword>
<evidence type="ECO:0000313" key="1">
    <source>
        <dbReference type="EMBL" id="KAG2270005.1"/>
    </source>
</evidence>
<dbReference type="AlphaFoldDB" id="A0A8X7QGR5"/>
<protein>
    <submittedName>
        <fullName evidence="1">Uncharacterized protein</fullName>
    </submittedName>
</protein>
<comment type="caution">
    <text evidence="1">The sequence shown here is derived from an EMBL/GenBank/DDBJ whole genome shotgun (WGS) entry which is preliminary data.</text>
</comment>
<reference evidence="1 2" key="1">
    <citation type="submission" date="2020-02" db="EMBL/GenBank/DDBJ databases">
        <authorList>
            <person name="Ma Q."/>
            <person name="Huang Y."/>
            <person name="Song X."/>
            <person name="Pei D."/>
        </authorList>
    </citation>
    <scope>NUCLEOTIDE SEQUENCE [LARGE SCALE GENOMIC DNA]</scope>
    <source>
        <strain evidence="1">Sxm20200214</strain>
        <tissue evidence="1">Leaf</tissue>
    </source>
</reference>
<organism evidence="1 2">
    <name type="scientific">Brassica carinata</name>
    <name type="common">Ethiopian mustard</name>
    <name type="synonym">Abyssinian cabbage</name>
    <dbReference type="NCBI Taxonomy" id="52824"/>
    <lineage>
        <taxon>Eukaryota</taxon>
        <taxon>Viridiplantae</taxon>
        <taxon>Streptophyta</taxon>
        <taxon>Embryophyta</taxon>
        <taxon>Tracheophyta</taxon>
        <taxon>Spermatophyta</taxon>
        <taxon>Magnoliopsida</taxon>
        <taxon>eudicotyledons</taxon>
        <taxon>Gunneridae</taxon>
        <taxon>Pentapetalae</taxon>
        <taxon>rosids</taxon>
        <taxon>malvids</taxon>
        <taxon>Brassicales</taxon>
        <taxon>Brassicaceae</taxon>
        <taxon>Brassiceae</taxon>
        <taxon>Brassica</taxon>
    </lineage>
</organism>
<proteinExistence type="predicted"/>
<accession>A0A8X7QGR5</accession>
<gene>
    <name evidence="1" type="ORF">Bca52824_064560</name>
</gene>
<evidence type="ECO:0000313" key="2">
    <source>
        <dbReference type="Proteomes" id="UP000886595"/>
    </source>
</evidence>
<dbReference type="EMBL" id="JAAMPC010000013">
    <property type="protein sequence ID" value="KAG2270005.1"/>
    <property type="molecule type" value="Genomic_DNA"/>
</dbReference>
<name>A0A8X7QGR5_BRACI</name>
<dbReference type="Proteomes" id="UP000886595">
    <property type="component" value="Unassembled WGS sequence"/>
</dbReference>